<feature type="region of interest" description="Disordered" evidence="1">
    <location>
        <begin position="220"/>
        <end position="244"/>
    </location>
</feature>
<feature type="region of interest" description="Disordered" evidence="1">
    <location>
        <begin position="1"/>
        <end position="24"/>
    </location>
</feature>
<reference evidence="2" key="1">
    <citation type="submission" date="2017-08" db="EMBL/GenBank/DDBJ databases">
        <authorList>
            <person name="Polle J.E."/>
            <person name="Barry K."/>
            <person name="Cushman J."/>
            <person name="Schmutz J."/>
            <person name="Tran D."/>
            <person name="Hathwaick L.T."/>
            <person name="Yim W.C."/>
            <person name="Jenkins J."/>
            <person name="Mckie-Krisberg Z.M."/>
            <person name="Prochnik S."/>
            <person name="Lindquist E."/>
            <person name="Dockter R.B."/>
            <person name="Adam C."/>
            <person name="Molina H."/>
            <person name="Bunkerborg J."/>
            <person name="Jin E."/>
            <person name="Buchheim M."/>
            <person name="Magnuson J."/>
        </authorList>
    </citation>
    <scope>NUCLEOTIDE SEQUENCE</scope>
    <source>
        <strain evidence="2">CCAP 19/18</strain>
    </source>
</reference>
<feature type="compositionally biased region" description="Polar residues" evidence="1">
    <location>
        <begin position="1"/>
        <end position="11"/>
    </location>
</feature>
<proteinExistence type="predicted"/>
<protein>
    <submittedName>
        <fullName evidence="2">CreA protein-domain-containing protein</fullName>
    </submittedName>
</protein>
<organism evidence="2 3">
    <name type="scientific">Dunaliella salina</name>
    <name type="common">Green alga</name>
    <name type="synonym">Protococcus salinus</name>
    <dbReference type="NCBI Taxonomy" id="3046"/>
    <lineage>
        <taxon>Eukaryota</taxon>
        <taxon>Viridiplantae</taxon>
        <taxon>Chlorophyta</taxon>
        <taxon>core chlorophytes</taxon>
        <taxon>Chlorophyceae</taxon>
        <taxon>CS clade</taxon>
        <taxon>Chlamydomonadales</taxon>
        <taxon>Dunaliellaceae</taxon>
        <taxon>Dunaliella</taxon>
    </lineage>
</organism>
<dbReference type="Pfam" id="PF05981">
    <property type="entry name" value="CreA"/>
    <property type="match status" value="1"/>
</dbReference>
<name>A0ABQ7GFQ4_DUNSA</name>
<dbReference type="InterPro" id="IPR010292">
    <property type="entry name" value="Uncharacterised_CreA"/>
</dbReference>
<gene>
    <name evidence="2" type="ORF">DUNSADRAFT_10292</name>
</gene>
<sequence>MLLHTRNQASCTAAGDPRSSVRNHGRGLQRVARPCCRGERRVETAFQKEGSSPASAFIGLAAAATLVFPGNASAAVEQIGEFEASGFLFKDMIEVSAYDDPVVEGVTLYFSDFKRSLTDKLAKDFFSEPSQASLSCDVVGPVVIKDMSKLGGKSGAEVFSESRGFNPFKNKTLRLRRIYDAKRNSLLYIAYSTRLTGASDEGNVSSGRYKTSLCAIKIPDPEPAPPVSAPPVSASQVIPGDGTN</sequence>
<accession>A0ABQ7GFQ4</accession>
<comment type="caution">
    <text evidence="2">The sequence shown here is derived from an EMBL/GenBank/DDBJ whole genome shotgun (WGS) entry which is preliminary data.</text>
</comment>
<keyword evidence="3" id="KW-1185">Reference proteome</keyword>
<dbReference type="PANTHER" id="PTHR37952">
    <property type="match status" value="1"/>
</dbReference>
<evidence type="ECO:0000256" key="1">
    <source>
        <dbReference type="SAM" id="MobiDB-lite"/>
    </source>
</evidence>
<dbReference type="EMBL" id="MU069812">
    <property type="protein sequence ID" value="KAF5833423.1"/>
    <property type="molecule type" value="Genomic_DNA"/>
</dbReference>
<dbReference type="PANTHER" id="PTHR37952:SF2">
    <property type="entry name" value="PROTEIN CREA"/>
    <property type="match status" value="1"/>
</dbReference>
<dbReference type="Proteomes" id="UP000815325">
    <property type="component" value="Unassembled WGS sequence"/>
</dbReference>
<evidence type="ECO:0000313" key="2">
    <source>
        <dbReference type="EMBL" id="KAF5833423.1"/>
    </source>
</evidence>
<evidence type="ECO:0000313" key="3">
    <source>
        <dbReference type="Proteomes" id="UP000815325"/>
    </source>
</evidence>
<feature type="compositionally biased region" description="Low complexity" evidence="1">
    <location>
        <begin position="230"/>
        <end position="244"/>
    </location>
</feature>